<evidence type="ECO:0000313" key="11">
    <source>
        <dbReference type="EMBL" id="ADD67662.1"/>
    </source>
</evidence>
<dbReference type="GO" id="GO:0005886">
    <property type="term" value="C:plasma membrane"/>
    <property type="evidence" value="ECO:0007669"/>
    <property type="project" value="UniProtKB-SubCell"/>
</dbReference>
<evidence type="ECO:0000256" key="3">
    <source>
        <dbReference type="ARBA" id="ARBA00007681"/>
    </source>
</evidence>
<evidence type="ECO:0000256" key="4">
    <source>
        <dbReference type="ARBA" id="ARBA00022448"/>
    </source>
</evidence>
<dbReference type="AlphaFoldDB" id="D4H616"/>
<gene>
    <name evidence="10" type="primary">atpG</name>
    <name evidence="11" type="ordered locus">Dacet_0883</name>
</gene>
<keyword evidence="8 10" id="KW-0139">CF(1)</keyword>
<dbReference type="STRING" id="522772.Dacet_0883"/>
<accession>D4H616</accession>
<evidence type="ECO:0000313" key="12">
    <source>
        <dbReference type="Proteomes" id="UP000002012"/>
    </source>
</evidence>
<keyword evidence="5 10" id="KW-0375">Hydrogen ion transport</keyword>
<dbReference type="PaxDb" id="522772-Dacet_0883"/>
<evidence type="ECO:0000256" key="9">
    <source>
        <dbReference type="ARBA" id="ARBA00023310"/>
    </source>
</evidence>
<sequence length="289" mass="32085">MPGIMDIKRKIKSVQNTQKITKAMKMVSAARMRKAEEAMNDARAYANKIYELCCNMAEKVDSESHPFLAQKAEVKNICLAIITSDKGLCGAFNSNVLKKTTAFIKEHEGKNIKFVMVGKKGNDAFGKRGYEVLEKYITFGGRITYEEAGEIGDKLVDYYLNEEVDEIYTIHNEFKSTSVQVGKVTKVLPLAFEAPEVAAADGAVDYIYEPKADVLLKEIMPRYINFTVFFAVLESIAGEHGARMIAMDNASRNAGDLVRKLELQFNKARQAAITTEILDIVNGAEALNG</sequence>
<proteinExistence type="inferred from homology"/>
<dbReference type="HAMAP" id="MF_00815">
    <property type="entry name" value="ATP_synth_gamma_bact"/>
    <property type="match status" value="1"/>
</dbReference>
<dbReference type="RefSeq" id="WP_013010193.1">
    <property type="nucleotide sequence ID" value="NC_013943.1"/>
</dbReference>
<dbReference type="SUPFAM" id="SSF52943">
    <property type="entry name" value="ATP synthase (F1-ATPase), gamma subunit"/>
    <property type="match status" value="1"/>
</dbReference>
<evidence type="ECO:0000256" key="6">
    <source>
        <dbReference type="ARBA" id="ARBA00023065"/>
    </source>
</evidence>
<evidence type="ECO:0000256" key="5">
    <source>
        <dbReference type="ARBA" id="ARBA00022781"/>
    </source>
</evidence>
<dbReference type="KEGG" id="dap:Dacet_0883"/>
<dbReference type="CDD" id="cd12151">
    <property type="entry name" value="F1-ATPase_gamma"/>
    <property type="match status" value="1"/>
</dbReference>
<dbReference type="Pfam" id="PF00231">
    <property type="entry name" value="ATP-synt"/>
    <property type="match status" value="1"/>
</dbReference>
<dbReference type="PANTHER" id="PTHR11693:SF22">
    <property type="entry name" value="ATP SYNTHASE SUBUNIT GAMMA, MITOCHONDRIAL"/>
    <property type="match status" value="1"/>
</dbReference>
<evidence type="ECO:0000256" key="7">
    <source>
        <dbReference type="ARBA" id="ARBA00023136"/>
    </source>
</evidence>
<dbReference type="Proteomes" id="UP000002012">
    <property type="component" value="Chromosome"/>
</dbReference>
<comment type="similarity">
    <text evidence="3 10">Belongs to the ATPase gamma chain family.</text>
</comment>
<keyword evidence="9 10" id="KW-0066">ATP synthesis</keyword>
<comment type="subcellular location">
    <subcellularLocation>
        <location evidence="10">Cell inner membrane</location>
        <topology evidence="10">Peripheral membrane protein</topology>
    </subcellularLocation>
    <subcellularLocation>
        <location evidence="2">Membrane</location>
        <topology evidence="2">Peripheral membrane protein</topology>
    </subcellularLocation>
</comment>
<dbReference type="GO" id="GO:0045259">
    <property type="term" value="C:proton-transporting ATP synthase complex"/>
    <property type="evidence" value="ECO:0007669"/>
    <property type="project" value="UniProtKB-KW"/>
</dbReference>
<dbReference type="PROSITE" id="PS00153">
    <property type="entry name" value="ATPASE_GAMMA"/>
    <property type="match status" value="1"/>
</dbReference>
<dbReference type="InterPro" id="IPR035968">
    <property type="entry name" value="ATP_synth_F1_ATPase_gsu"/>
</dbReference>
<protein>
    <recommendedName>
        <fullName evidence="10">ATP synthase gamma chain</fullName>
    </recommendedName>
    <alternativeName>
        <fullName evidence="10">ATP synthase F1 sector gamma subunit</fullName>
    </alternativeName>
    <alternativeName>
        <fullName evidence="10">F-ATPase gamma subunit</fullName>
    </alternativeName>
</protein>
<dbReference type="NCBIfam" id="TIGR01146">
    <property type="entry name" value="ATPsyn_F1gamma"/>
    <property type="match status" value="1"/>
</dbReference>
<organism evidence="11 12">
    <name type="scientific">Denitrovibrio acetiphilus (strain DSM 12809 / NBRC 114555 / N2460)</name>
    <dbReference type="NCBI Taxonomy" id="522772"/>
    <lineage>
        <taxon>Bacteria</taxon>
        <taxon>Pseudomonadati</taxon>
        <taxon>Deferribacterota</taxon>
        <taxon>Deferribacteres</taxon>
        <taxon>Deferribacterales</taxon>
        <taxon>Geovibrionaceae</taxon>
        <taxon>Denitrovibrio</taxon>
    </lineage>
</organism>
<dbReference type="InterPro" id="IPR000131">
    <property type="entry name" value="ATP_synth_F1_gsu"/>
</dbReference>
<dbReference type="Gene3D" id="1.10.287.80">
    <property type="entry name" value="ATP synthase, gamma subunit, helix hairpin domain"/>
    <property type="match status" value="1"/>
</dbReference>
<evidence type="ECO:0000256" key="10">
    <source>
        <dbReference type="HAMAP-Rule" id="MF_00815"/>
    </source>
</evidence>
<dbReference type="FunCoup" id="D4H616">
    <property type="interactions" value="377"/>
</dbReference>
<evidence type="ECO:0000256" key="8">
    <source>
        <dbReference type="ARBA" id="ARBA00023196"/>
    </source>
</evidence>
<dbReference type="GO" id="GO:0046933">
    <property type="term" value="F:proton-transporting ATP synthase activity, rotational mechanism"/>
    <property type="evidence" value="ECO:0007669"/>
    <property type="project" value="UniProtKB-UniRule"/>
</dbReference>
<keyword evidence="12" id="KW-1185">Reference proteome</keyword>
<dbReference type="PANTHER" id="PTHR11693">
    <property type="entry name" value="ATP SYNTHASE GAMMA CHAIN"/>
    <property type="match status" value="1"/>
</dbReference>
<keyword evidence="10" id="KW-1003">Cell membrane</keyword>
<dbReference type="InterPro" id="IPR023632">
    <property type="entry name" value="ATP_synth_F1_gsu_CS"/>
</dbReference>
<dbReference type="GO" id="GO:0042777">
    <property type="term" value="P:proton motive force-driven plasma membrane ATP synthesis"/>
    <property type="evidence" value="ECO:0007669"/>
    <property type="project" value="UniProtKB-UniRule"/>
</dbReference>
<keyword evidence="4 10" id="KW-0813">Transport</keyword>
<keyword evidence="7 10" id="KW-0472">Membrane</keyword>
<dbReference type="InParanoid" id="D4H616"/>
<keyword evidence="6 10" id="KW-0406">Ion transport</keyword>
<dbReference type="GO" id="GO:0005524">
    <property type="term" value="F:ATP binding"/>
    <property type="evidence" value="ECO:0007669"/>
    <property type="project" value="UniProtKB-UniRule"/>
</dbReference>
<reference evidence="11 12" key="1">
    <citation type="journal article" date="2010" name="Stand. Genomic Sci.">
        <title>Complete genome sequence of Denitrovibrio acetiphilus type strain (N2460).</title>
        <authorList>
            <person name="Kiss H."/>
            <person name="Lang E."/>
            <person name="Lapidus A."/>
            <person name="Copeland A."/>
            <person name="Nolan M."/>
            <person name="Glavina Del Rio T."/>
            <person name="Chen F."/>
            <person name="Lucas S."/>
            <person name="Tice H."/>
            <person name="Cheng J.F."/>
            <person name="Han C."/>
            <person name="Goodwin L."/>
            <person name="Pitluck S."/>
            <person name="Liolios K."/>
            <person name="Pati A."/>
            <person name="Ivanova N."/>
            <person name="Mavromatis K."/>
            <person name="Chen A."/>
            <person name="Palaniappan K."/>
            <person name="Land M."/>
            <person name="Hauser L."/>
            <person name="Chang Y.J."/>
            <person name="Jeffries C.D."/>
            <person name="Detter J.C."/>
            <person name="Brettin T."/>
            <person name="Spring S."/>
            <person name="Rohde M."/>
            <person name="Goker M."/>
            <person name="Woyke T."/>
            <person name="Bristow J."/>
            <person name="Eisen J.A."/>
            <person name="Markowitz V."/>
            <person name="Hugenholtz P."/>
            <person name="Kyrpides N.C."/>
            <person name="Klenk H.P."/>
        </authorList>
    </citation>
    <scope>NUCLEOTIDE SEQUENCE [LARGE SCALE GENOMIC DNA]</scope>
    <source>
        <strain evidence="12">DSM 12809 / NBRC 114555 / N2460</strain>
    </source>
</reference>
<comment type="function">
    <text evidence="1 10">Produces ATP from ADP in the presence of a proton gradient across the membrane. The gamma chain is believed to be important in regulating ATPase activity and the flow of protons through the CF(0) complex.</text>
</comment>
<dbReference type="EMBL" id="CP001968">
    <property type="protein sequence ID" value="ADD67662.1"/>
    <property type="molecule type" value="Genomic_DNA"/>
</dbReference>
<name>D4H616_DENA2</name>
<dbReference type="Gene3D" id="3.40.1380.10">
    <property type="match status" value="1"/>
</dbReference>
<comment type="subunit">
    <text evidence="10">F-type ATPases have 2 components, CF(1) - the catalytic core - and CF(0) - the membrane proton channel. CF(1) has five subunits: alpha(3), beta(3), gamma(1), delta(1), epsilon(1). CF(0) has three main subunits: a, b and c.</text>
</comment>
<dbReference type="HOGENOM" id="CLU_050669_0_1_0"/>
<keyword evidence="10" id="KW-0997">Cell inner membrane</keyword>
<evidence type="ECO:0000256" key="2">
    <source>
        <dbReference type="ARBA" id="ARBA00004170"/>
    </source>
</evidence>
<dbReference type="OrthoDB" id="9812769at2"/>
<dbReference type="eggNOG" id="COG0224">
    <property type="taxonomic scope" value="Bacteria"/>
</dbReference>
<evidence type="ECO:0000256" key="1">
    <source>
        <dbReference type="ARBA" id="ARBA00003456"/>
    </source>
</evidence>
<dbReference type="PRINTS" id="PR00126">
    <property type="entry name" value="ATPASEGAMMA"/>
</dbReference>